<name>A0A977L1A7_9CYAN</name>
<dbReference type="GO" id="GO:0016763">
    <property type="term" value="F:pentosyltransferase activity"/>
    <property type="evidence" value="ECO:0007669"/>
    <property type="project" value="TreeGrafter"/>
</dbReference>
<evidence type="ECO:0000256" key="5">
    <source>
        <dbReference type="ARBA" id="ARBA00022692"/>
    </source>
</evidence>
<protein>
    <submittedName>
        <fullName evidence="10">Glycosyltransferase family 39 protein</fullName>
    </submittedName>
</protein>
<evidence type="ECO:0000256" key="4">
    <source>
        <dbReference type="ARBA" id="ARBA00022679"/>
    </source>
</evidence>
<gene>
    <name evidence="10" type="ORF">KA717_07280</name>
</gene>
<evidence type="ECO:0000259" key="9">
    <source>
        <dbReference type="Pfam" id="PF13231"/>
    </source>
</evidence>
<feature type="transmembrane region" description="Helical" evidence="8">
    <location>
        <begin position="12"/>
        <end position="30"/>
    </location>
</feature>
<dbReference type="Pfam" id="PF13231">
    <property type="entry name" value="PMT_2"/>
    <property type="match status" value="1"/>
</dbReference>
<evidence type="ECO:0000313" key="10">
    <source>
        <dbReference type="EMBL" id="UXE62555.1"/>
    </source>
</evidence>
<evidence type="ECO:0000256" key="2">
    <source>
        <dbReference type="ARBA" id="ARBA00022475"/>
    </source>
</evidence>
<dbReference type="KEGG" id="wna:KA717_07280"/>
<feature type="transmembrane region" description="Helical" evidence="8">
    <location>
        <begin position="67"/>
        <end position="87"/>
    </location>
</feature>
<feature type="transmembrane region" description="Helical" evidence="8">
    <location>
        <begin position="385"/>
        <end position="407"/>
    </location>
</feature>
<keyword evidence="4" id="KW-0808">Transferase</keyword>
<feature type="transmembrane region" description="Helical" evidence="8">
    <location>
        <begin position="360"/>
        <end position="379"/>
    </location>
</feature>
<accession>A0A977L1A7</accession>
<dbReference type="Proteomes" id="UP001065613">
    <property type="component" value="Chromosome"/>
</dbReference>
<feature type="transmembrane region" description="Helical" evidence="8">
    <location>
        <begin position="173"/>
        <end position="203"/>
    </location>
</feature>
<feature type="transmembrane region" description="Helical" evidence="8">
    <location>
        <begin position="330"/>
        <end position="348"/>
    </location>
</feature>
<keyword evidence="5 8" id="KW-0812">Transmembrane</keyword>
<dbReference type="GO" id="GO:0005886">
    <property type="term" value="C:plasma membrane"/>
    <property type="evidence" value="ECO:0007669"/>
    <property type="project" value="UniProtKB-SubCell"/>
</dbReference>
<sequence length="529" mass="60464">MFKTHRTQLNSDLFWLIFFTLAAIFLWLLALGELPLRDWDEGYYATVSQDMFNHHQWLYPTYQGHPFWLKPPLLFWLIHLSYQWGGVNEWSSRLPSAIITALGVPLLYLIGRQLDSLEPATERYRAIFSASVYLTLLPVVRLGRLAMLDGMINTFLLIAIFCLLKGFKSSRWLVGVGVGLGLISLSKGVLVIALGAILLSFILWEKRFKLLLNPYLWLGLLIGFLPALIWYFLQIHHYGQDFVKIHFFSQSFDRLSTAVEGNTGPFWFYLIELLKYAIPWLFFFIPGCILAVRSLSVSATSRSQTWAKLALVGSIGYLGIISLMTTKLPWYIMPFYIFFALITGNYLNHLKNSHLKYPSLLSYLLLLCTVIALGGWIYFTFVTQQISLILIAGALALTFGSSTFYFFQHQYRSILLLILGLYGTFCLLMLSPLWNWELNEAFAVKPVAQLIKSQTPADTIIYSSMPYSRTSLDFYSDRQVLAVDEKAIQDLSRKSGYLLLDATSLAKISTQHYQNLGQSGEFILIKTHP</sequence>
<dbReference type="AlphaFoldDB" id="A0A977L1A7"/>
<dbReference type="EMBL" id="CP073041">
    <property type="protein sequence ID" value="UXE62555.1"/>
    <property type="molecule type" value="Genomic_DNA"/>
</dbReference>
<reference evidence="10" key="1">
    <citation type="submission" date="2021-04" db="EMBL/GenBank/DDBJ databases">
        <title>Genome sequence of Woronichinia naegeliana from Washington state freshwater lake bloom.</title>
        <authorList>
            <person name="Dreher T.W."/>
        </authorList>
    </citation>
    <scope>NUCLEOTIDE SEQUENCE</scope>
    <source>
        <strain evidence="10">WA131</strain>
    </source>
</reference>
<dbReference type="GO" id="GO:0010041">
    <property type="term" value="P:response to iron(III) ion"/>
    <property type="evidence" value="ECO:0007669"/>
    <property type="project" value="TreeGrafter"/>
</dbReference>
<proteinExistence type="predicted"/>
<feature type="transmembrane region" description="Helical" evidence="8">
    <location>
        <begin position="123"/>
        <end position="143"/>
    </location>
</feature>
<dbReference type="GO" id="GO:0009103">
    <property type="term" value="P:lipopolysaccharide biosynthetic process"/>
    <property type="evidence" value="ECO:0007669"/>
    <property type="project" value="UniProtKB-ARBA"/>
</dbReference>
<keyword evidence="6 8" id="KW-1133">Transmembrane helix</keyword>
<feature type="transmembrane region" description="Helical" evidence="8">
    <location>
        <begin position="305"/>
        <end position="324"/>
    </location>
</feature>
<comment type="subcellular location">
    <subcellularLocation>
        <location evidence="1">Cell membrane</location>
        <topology evidence="1">Multi-pass membrane protein</topology>
    </subcellularLocation>
</comment>
<dbReference type="InterPro" id="IPR050297">
    <property type="entry name" value="LipidA_mod_glycosyltrf_83"/>
</dbReference>
<dbReference type="PANTHER" id="PTHR33908:SF3">
    <property type="entry name" value="UNDECAPRENYL PHOSPHATE-ALPHA-4-AMINO-4-DEOXY-L-ARABINOSE ARABINOSYL TRANSFERASE"/>
    <property type="match status" value="1"/>
</dbReference>
<feature type="transmembrane region" description="Helical" evidence="8">
    <location>
        <begin position="150"/>
        <end position="167"/>
    </location>
</feature>
<feature type="transmembrane region" description="Helical" evidence="8">
    <location>
        <begin position="94"/>
        <end position="111"/>
    </location>
</feature>
<dbReference type="PANTHER" id="PTHR33908">
    <property type="entry name" value="MANNOSYLTRANSFERASE YKCB-RELATED"/>
    <property type="match status" value="1"/>
</dbReference>
<keyword evidence="3" id="KW-0328">Glycosyltransferase</keyword>
<feature type="domain" description="Glycosyltransferase RgtA/B/C/D-like" evidence="9">
    <location>
        <begin position="70"/>
        <end position="230"/>
    </location>
</feature>
<keyword evidence="2" id="KW-1003">Cell membrane</keyword>
<feature type="transmembrane region" description="Helical" evidence="8">
    <location>
        <begin position="414"/>
        <end position="434"/>
    </location>
</feature>
<evidence type="ECO:0000256" key="6">
    <source>
        <dbReference type="ARBA" id="ARBA00022989"/>
    </source>
</evidence>
<feature type="transmembrane region" description="Helical" evidence="8">
    <location>
        <begin position="215"/>
        <end position="233"/>
    </location>
</feature>
<evidence type="ECO:0000256" key="3">
    <source>
        <dbReference type="ARBA" id="ARBA00022676"/>
    </source>
</evidence>
<keyword evidence="7 8" id="KW-0472">Membrane</keyword>
<evidence type="ECO:0000256" key="8">
    <source>
        <dbReference type="SAM" id="Phobius"/>
    </source>
</evidence>
<organism evidence="10">
    <name type="scientific">Woronichinia naegeliana WA131</name>
    <dbReference type="NCBI Taxonomy" id="2824559"/>
    <lineage>
        <taxon>Bacteria</taxon>
        <taxon>Bacillati</taxon>
        <taxon>Cyanobacteriota</taxon>
        <taxon>Cyanophyceae</taxon>
        <taxon>Synechococcales</taxon>
        <taxon>Coelosphaeriaceae</taxon>
        <taxon>Woronichinia</taxon>
    </lineage>
</organism>
<dbReference type="InterPro" id="IPR038731">
    <property type="entry name" value="RgtA/B/C-like"/>
</dbReference>
<evidence type="ECO:0000256" key="7">
    <source>
        <dbReference type="ARBA" id="ARBA00023136"/>
    </source>
</evidence>
<evidence type="ECO:0000256" key="1">
    <source>
        <dbReference type="ARBA" id="ARBA00004651"/>
    </source>
</evidence>
<feature type="transmembrane region" description="Helical" evidence="8">
    <location>
        <begin position="273"/>
        <end position="293"/>
    </location>
</feature>